<comment type="caution">
    <text evidence="3">The sequence shown here is derived from an EMBL/GenBank/DDBJ whole genome shotgun (WGS) entry which is preliminary data.</text>
</comment>
<dbReference type="Pfam" id="PF01757">
    <property type="entry name" value="Acyl_transf_3"/>
    <property type="match status" value="1"/>
</dbReference>
<feature type="domain" description="Acyltransferase 3" evidence="2">
    <location>
        <begin position="1"/>
        <end position="296"/>
    </location>
</feature>
<feature type="transmembrane region" description="Helical" evidence="1">
    <location>
        <begin position="248"/>
        <end position="266"/>
    </location>
</feature>
<dbReference type="InterPro" id="IPR050879">
    <property type="entry name" value="Acyltransferase_3"/>
</dbReference>
<keyword evidence="1" id="KW-0472">Membrane</keyword>
<feature type="transmembrane region" description="Helical" evidence="1">
    <location>
        <begin position="278"/>
        <end position="299"/>
    </location>
</feature>
<keyword evidence="1" id="KW-0812">Transmembrane</keyword>
<dbReference type="GO" id="GO:0016747">
    <property type="term" value="F:acyltransferase activity, transferring groups other than amino-acyl groups"/>
    <property type="evidence" value="ECO:0007669"/>
    <property type="project" value="InterPro"/>
</dbReference>
<protein>
    <submittedName>
        <fullName evidence="3">Peptidoglycan/LPS O-acetylase OafA/YrhL</fullName>
    </submittedName>
</protein>
<dbReference type="AlphaFoldDB" id="A0A4R2HQ32"/>
<keyword evidence="1" id="KW-1133">Transmembrane helix</keyword>
<feature type="transmembrane region" description="Helical" evidence="1">
    <location>
        <begin position="35"/>
        <end position="54"/>
    </location>
</feature>
<feature type="transmembrane region" description="Helical" evidence="1">
    <location>
        <begin position="107"/>
        <end position="130"/>
    </location>
</feature>
<sequence>MRAFAAVSVTIFHLSLGNRALFTDKSIFTTTTGFGYLGVEIFFILSGYVICYSLPANYNYSNTTSFLAKRIVRIYPAYLISILLVIILNSLSHYITNIENHLSIIDLLSNIFFLTNLGFGNYLNVVYWTLGLEIQFYLLIALSFMFINNSYKVMLYLIILLILSSLPKIHNMDLVFPNLSVFSIGILTFFYKIKRTINLKIFLILSVITLIHIYFFLGIAVLLASCICLLILLFWTKTNGFIKFFSNISFSLYLIHVTIGGKVINLGLRYVSTLQERYLLFMSSFIISIFLSYIFYLLIEKPTLLWSKKITYKKNVTT</sequence>
<dbReference type="InterPro" id="IPR002656">
    <property type="entry name" value="Acyl_transf_3_dom"/>
</dbReference>
<evidence type="ECO:0000259" key="2">
    <source>
        <dbReference type="Pfam" id="PF01757"/>
    </source>
</evidence>
<dbReference type="PANTHER" id="PTHR23028:SF131">
    <property type="entry name" value="BLR2367 PROTEIN"/>
    <property type="match status" value="1"/>
</dbReference>
<feature type="transmembrane region" description="Helical" evidence="1">
    <location>
        <begin position="203"/>
        <end position="236"/>
    </location>
</feature>
<accession>A0A4R2HQ32</accession>
<evidence type="ECO:0000313" key="3">
    <source>
        <dbReference type="EMBL" id="TCO30791.1"/>
    </source>
</evidence>
<dbReference type="GO" id="GO:0016020">
    <property type="term" value="C:membrane"/>
    <property type="evidence" value="ECO:0007669"/>
    <property type="project" value="TreeGrafter"/>
</dbReference>
<proteinExistence type="predicted"/>
<dbReference type="Proteomes" id="UP000295684">
    <property type="component" value="Unassembled WGS sequence"/>
</dbReference>
<feature type="transmembrane region" description="Helical" evidence="1">
    <location>
        <begin position="137"/>
        <end position="162"/>
    </location>
</feature>
<feature type="transmembrane region" description="Helical" evidence="1">
    <location>
        <begin position="174"/>
        <end position="191"/>
    </location>
</feature>
<dbReference type="RefSeq" id="WP_373287836.1">
    <property type="nucleotide sequence ID" value="NZ_BMJO01000001.1"/>
</dbReference>
<dbReference type="PANTHER" id="PTHR23028">
    <property type="entry name" value="ACETYLTRANSFERASE"/>
    <property type="match status" value="1"/>
</dbReference>
<evidence type="ECO:0000256" key="1">
    <source>
        <dbReference type="SAM" id="Phobius"/>
    </source>
</evidence>
<organism evidence="3 4">
    <name type="scientific">Pedobacter psychrotolerans</name>
    <dbReference type="NCBI Taxonomy" id="1843235"/>
    <lineage>
        <taxon>Bacteria</taxon>
        <taxon>Pseudomonadati</taxon>
        <taxon>Bacteroidota</taxon>
        <taxon>Sphingobacteriia</taxon>
        <taxon>Sphingobacteriales</taxon>
        <taxon>Sphingobacteriaceae</taxon>
        <taxon>Pedobacter</taxon>
    </lineage>
</organism>
<evidence type="ECO:0000313" key="4">
    <source>
        <dbReference type="Proteomes" id="UP000295684"/>
    </source>
</evidence>
<name>A0A4R2HQ32_9SPHI</name>
<gene>
    <name evidence="3" type="ORF">EV200_101230</name>
</gene>
<dbReference type="GO" id="GO:0000271">
    <property type="term" value="P:polysaccharide biosynthetic process"/>
    <property type="evidence" value="ECO:0007669"/>
    <property type="project" value="TreeGrafter"/>
</dbReference>
<dbReference type="EMBL" id="SLWO01000001">
    <property type="protein sequence ID" value="TCO30791.1"/>
    <property type="molecule type" value="Genomic_DNA"/>
</dbReference>
<feature type="transmembrane region" description="Helical" evidence="1">
    <location>
        <begin position="75"/>
        <end position="95"/>
    </location>
</feature>
<reference evidence="3 4" key="1">
    <citation type="submission" date="2019-03" db="EMBL/GenBank/DDBJ databases">
        <title>Genomic Encyclopedia of Type Strains, Phase IV (KMG-IV): sequencing the most valuable type-strain genomes for metagenomic binning, comparative biology and taxonomic classification.</title>
        <authorList>
            <person name="Goeker M."/>
        </authorList>
    </citation>
    <scope>NUCLEOTIDE SEQUENCE [LARGE SCALE GENOMIC DNA]</scope>
    <source>
        <strain evidence="3 4">DSM 103236</strain>
    </source>
</reference>